<keyword evidence="7" id="KW-1185">Reference proteome</keyword>
<dbReference type="GO" id="GO:0003677">
    <property type="term" value="F:DNA binding"/>
    <property type="evidence" value="ECO:0007669"/>
    <property type="project" value="UniProtKB-KW"/>
</dbReference>
<dbReference type="InterPro" id="IPR050397">
    <property type="entry name" value="Env_Response_Regulators"/>
</dbReference>
<evidence type="ECO:0000313" key="6">
    <source>
        <dbReference type="EMBL" id="GIG18740.1"/>
    </source>
</evidence>
<dbReference type="InterPro" id="IPR036388">
    <property type="entry name" value="WH-like_DNA-bd_sf"/>
</dbReference>
<dbReference type="AlphaFoldDB" id="A0A8J3LIA5"/>
<organism evidence="6 7">
    <name type="scientific">Catellatospora methionotrophica</name>
    <dbReference type="NCBI Taxonomy" id="121620"/>
    <lineage>
        <taxon>Bacteria</taxon>
        <taxon>Bacillati</taxon>
        <taxon>Actinomycetota</taxon>
        <taxon>Actinomycetes</taxon>
        <taxon>Micromonosporales</taxon>
        <taxon>Micromonosporaceae</taxon>
        <taxon>Catellatospora</taxon>
    </lineage>
</organism>
<sequence>MTDLTWPAGTLLGRLDDTSRKALLTAGVRRDIGVGAPILREGACESHVVLLVDAVTKVTVGMADGRQALLAIRVSGDLVGEMSALNDNPRSATVTACRSSSVRVISRRDFRAFLREYADASVEIAGIVADKLRWANRRRTDFAAYPVKVRLARVLADLADNYGRREPRGVVIEVSLTQPELATLCGAADISLQKALRELRFQQLVDTGYRKVVIRDLPALRTLGELSPPA</sequence>
<dbReference type="PANTHER" id="PTHR24567:SF68">
    <property type="entry name" value="DNA-BINDING TRANSCRIPTIONAL DUAL REGULATOR CRP"/>
    <property type="match status" value="1"/>
</dbReference>
<evidence type="ECO:0000256" key="1">
    <source>
        <dbReference type="ARBA" id="ARBA00023015"/>
    </source>
</evidence>
<dbReference type="SMART" id="SM00100">
    <property type="entry name" value="cNMP"/>
    <property type="match status" value="1"/>
</dbReference>
<proteinExistence type="predicted"/>
<dbReference type="InterPro" id="IPR036390">
    <property type="entry name" value="WH_DNA-bd_sf"/>
</dbReference>
<evidence type="ECO:0000259" key="5">
    <source>
        <dbReference type="PROSITE" id="PS51063"/>
    </source>
</evidence>
<dbReference type="RefSeq" id="WP_166387220.1">
    <property type="nucleotide sequence ID" value="NZ_BAAATT010000018.1"/>
</dbReference>
<dbReference type="Pfam" id="PF00027">
    <property type="entry name" value="cNMP_binding"/>
    <property type="match status" value="1"/>
</dbReference>
<accession>A0A8J3LIA5</accession>
<keyword evidence="3" id="KW-0804">Transcription</keyword>
<dbReference type="GO" id="GO:0003700">
    <property type="term" value="F:DNA-binding transcription factor activity"/>
    <property type="evidence" value="ECO:0007669"/>
    <property type="project" value="TreeGrafter"/>
</dbReference>
<dbReference type="SUPFAM" id="SSF51206">
    <property type="entry name" value="cAMP-binding domain-like"/>
    <property type="match status" value="1"/>
</dbReference>
<dbReference type="Gene3D" id="1.10.10.10">
    <property type="entry name" value="Winged helix-like DNA-binding domain superfamily/Winged helix DNA-binding domain"/>
    <property type="match status" value="1"/>
</dbReference>
<dbReference type="Gene3D" id="2.60.120.10">
    <property type="entry name" value="Jelly Rolls"/>
    <property type="match status" value="1"/>
</dbReference>
<dbReference type="Proteomes" id="UP000660339">
    <property type="component" value="Unassembled WGS sequence"/>
</dbReference>
<dbReference type="InterPro" id="IPR018490">
    <property type="entry name" value="cNMP-bd_dom_sf"/>
</dbReference>
<dbReference type="CDD" id="cd00038">
    <property type="entry name" value="CAP_ED"/>
    <property type="match status" value="1"/>
</dbReference>
<evidence type="ECO:0000256" key="2">
    <source>
        <dbReference type="ARBA" id="ARBA00023125"/>
    </source>
</evidence>
<reference evidence="6" key="1">
    <citation type="submission" date="2021-01" db="EMBL/GenBank/DDBJ databases">
        <title>Whole genome shotgun sequence of Catellatospora methionotrophica NBRC 14553.</title>
        <authorList>
            <person name="Komaki H."/>
            <person name="Tamura T."/>
        </authorList>
    </citation>
    <scope>NUCLEOTIDE SEQUENCE</scope>
    <source>
        <strain evidence="6">NBRC 14553</strain>
    </source>
</reference>
<dbReference type="PROSITE" id="PS50042">
    <property type="entry name" value="CNMP_BINDING_3"/>
    <property type="match status" value="1"/>
</dbReference>
<evidence type="ECO:0000256" key="3">
    <source>
        <dbReference type="ARBA" id="ARBA00023163"/>
    </source>
</evidence>
<name>A0A8J3LIA5_9ACTN</name>
<feature type="domain" description="HTH crp-type" evidence="5">
    <location>
        <begin position="145"/>
        <end position="218"/>
    </location>
</feature>
<dbReference type="GO" id="GO:0005829">
    <property type="term" value="C:cytosol"/>
    <property type="evidence" value="ECO:0007669"/>
    <property type="project" value="TreeGrafter"/>
</dbReference>
<comment type="caution">
    <text evidence="6">The sequence shown here is derived from an EMBL/GenBank/DDBJ whole genome shotgun (WGS) entry which is preliminary data.</text>
</comment>
<feature type="domain" description="Cyclic nucleotide-binding" evidence="4">
    <location>
        <begin position="11"/>
        <end position="114"/>
    </location>
</feature>
<dbReference type="InterPro" id="IPR012318">
    <property type="entry name" value="HTH_CRP"/>
</dbReference>
<protein>
    <submittedName>
        <fullName evidence="6">Crp/Fnr family transcriptional regulator</fullName>
    </submittedName>
</protein>
<evidence type="ECO:0000313" key="7">
    <source>
        <dbReference type="Proteomes" id="UP000660339"/>
    </source>
</evidence>
<gene>
    <name evidence="6" type="ORF">Cme02nite_70720</name>
</gene>
<keyword evidence="1" id="KW-0805">Transcription regulation</keyword>
<dbReference type="SUPFAM" id="SSF46785">
    <property type="entry name" value="Winged helix' DNA-binding domain"/>
    <property type="match status" value="1"/>
</dbReference>
<dbReference type="EMBL" id="BONJ01000043">
    <property type="protein sequence ID" value="GIG18740.1"/>
    <property type="molecule type" value="Genomic_DNA"/>
</dbReference>
<dbReference type="InterPro" id="IPR014710">
    <property type="entry name" value="RmlC-like_jellyroll"/>
</dbReference>
<keyword evidence="2" id="KW-0238">DNA-binding</keyword>
<dbReference type="Pfam" id="PF13545">
    <property type="entry name" value="HTH_Crp_2"/>
    <property type="match status" value="1"/>
</dbReference>
<dbReference type="PROSITE" id="PS51063">
    <property type="entry name" value="HTH_CRP_2"/>
    <property type="match status" value="1"/>
</dbReference>
<dbReference type="PANTHER" id="PTHR24567">
    <property type="entry name" value="CRP FAMILY TRANSCRIPTIONAL REGULATORY PROTEIN"/>
    <property type="match status" value="1"/>
</dbReference>
<dbReference type="InterPro" id="IPR000595">
    <property type="entry name" value="cNMP-bd_dom"/>
</dbReference>
<evidence type="ECO:0000259" key="4">
    <source>
        <dbReference type="PROSITE" id="PS50042"/>
    </source>
</evidence>